<dbReference type="SUPFAM" id="SSF52788">
    <property type="entry name" value="Phosphotyrosine protein phosphatases I"/>
    <property type="match status" value="1"/>
</dbReference>
<dbReference type="InterPro" id="IPR050438">
    <property type="entry name" value="LMW_PTPase"/>
</dbReference>
<dbReference type="PANTHER" id="PTHR11717">
    <property type="entry name" value="LOW MOLECULAR WEIGHT PROTEIN TYROSINE PHOSPHATASE"/>
    <property type="match status" value="1"/>
</dbReference>
<dbReference type="EC" id="3.1.3.48" evidence="2"/>
<dbReference type="RefSeq" id="WP_093322890.1">
    <property type="nucleotide sequence ID" value="NZ_FOSZ01000003.1"/>
</dbReference>
<evidence type="ECO:0000313" key="8">
    <source>
        <dbReference type="EMBL" id="SFK90021.1"/>
    </source>
</evidence>
<comment type="similarity">
    <text evidence="1">Belongs to the low molecular weight phosphotyrosine protein phosphatase family.</text>
</comment>
<dbReference type="Proteomes" id="UP000198851">
    <property type="component" value="Unassembled WGS sequence"/>
</dbReference>
<dbReference type="CDD" id="cd16343">
    <property type="entry name" value="LMWPTP"/>
    <property type="match status" value="1"/>
</dbReference>
<evidence type="ECO:0000256" key="1">
    <source>
        <dbReference type="ARBA" id="ARBA00011063"/>
    </source>
</evidence>
<evidence type="ECO:0000256" key="3">
    <source>
        <dbReference type="ARBA" id="ARBA00022801"/>
    </source>
</evidence>
<evidence type="ECO:0000256" key="4">
    <source>
        <dbReference type="ARBA" id="ARBA00022912"/>
    </source>
</evidence>
<keyword evidence="4" id="KW-0904">Protein phosphatase</keyword>
<keyword evidence="3" id="KW-0378">Hydrolase</keyword>
<dbReference type="GO" id="GO:0004725">
    <property type="term" value="F:protein tyrosine phosphatase activity"/>
    <property type="evidence" value="ECO:0007669"/>
    <property type="project" value="UniProtKB-EC"/>
</dbReference>
<evidence type="ECO:0000313" key="9">
    <source>
        <dbReference type="Proteomes" id="UP000198851"/>
    </source>
</evidence>
<dbReference type="PRINTS" id="PR00719">
    <property type="entry name" value="LMWPTPASE"/>
</dbReference>
<dbReference type="AlphaFoldDB" id="A0A1I4DDM4"/>
<evidence type="ECO:0000256" key="6">
    <source>
        <dbReference type="PIRSR" id="PIRSR617867-1"/>
    </source>
</evidence>
<feature type="active site" evidence="6">
    <location>
        <position position="14"/>
    </location>
</feature>
<keyword evidence="9" id="KW-1185">Reference proteome</keyword>
<dbReference type="Gene3D" id="3.40.50.2300">
    <property type="match status" value="1"/>
</dbReference>
<dbReference type="PANTHER" id="PTHR11717:SF31">
    <property type="entry name" value="LOW MOLECULAR WEIGHT PROTEIN-TYROSINE-PHOSPHATASE ETP-RELATED"/>
    <property type="match status" value="1"/>
</dbReference>
<dbReference type="OrthoDB" id="9784339at2"/>
<proteinExistence type="inferred from homology"/>
<accession>A0A1I4DDM4</accession>
<dbReference type="InterPro" id="IPR036196">
    <property type="entry name" value="Ptyr_pPase_sf"/>
</dbReference>
<name>A0A1I4DDM4_9RHOB</name>
<comment type="catalytic activity">
    <reaction evidence="5">
        <text>O-phospho-L-tyrosyl-[protein] + H2O = L-tyrosyl-[protein] + phosphate</text>
        <dbReference type="Rhea" id="RHEA:10684"/>
        <dbReference type="Rhea" id="RHEA-COMP:10136"/>
        <dbReference type="Rhea" id="RHEA-COMP:20101"/>
        <dbReference type="ChEBI" id="CHEBI:15377"/>
        <dbReference type="ChEBI" id="CHEBI:43474"/>
        <dbReference type="ChEBI" id="CHEBI:46858"/>
        <dbReference type="ChEBI" id="CHEBI:61978"/>
        <dbReference type="EC" id="3.1.3.48"/>
    </reaction>
</comment>
<dbReference type="InterPro" id="IPR023485">
    <property type="entry name" value="Ptyr_pPase"/>
</dbReference>
<evidence type="ECO:0000256" key="5">
    <source>
        <dbReference type="ARBA" id="ARBA00051722"/>
    </source>
</evidence>
<protein>
    <recommendedName>
        <fullName evidence="2">protein-tyrosine-phosphatase</fullName>
        <ecNumber evidence="2">3.1.3.48</ecNumber>
    </recommendedName>
</protein>
<evidence type="ECO:0000256" key="2">
    <source>
        <dbReference type="ARBA" id="ARBA00013064"/>
    </source>
</evidence>
<dbReference type="InterPro" id="IPR017867">
    <property type="entry name" value="Tyr_phospatase_low_mol_wt"/>
</dbReference>
<dbReference type="EMBL" id="FOSZ01000003">
    <property type="protein sequence ID" value="SFK90021.1"/>
    <property type="molecule type" value="Genomic_DNA"/>
</dbReference>
<feature type="domain" description="Phosphotyrosine protein phosphatase I" evidence="7">
    <location>
        <begin position="2"/>
        <end position="140"/>
    </location>
</feature>
<feature type="active site" description="Proton donor" evidence="6">
    <location>
        <position position="114"/>
    </location>
</feature>
<organism evidence="8 9">
    <name type="scientific">Shimia haliotis</name>
    <dbReference type="NCBI Taxonomy" id="1280847"/>
    <lineage>
        <taxon>Bacteria</taxon>
        <taxon>Pseudomonadati</taxon>
        <taxon>Pseudomonadota</taxon>
        <taxon>Alphaproteobacteria</taxon>
        <taxon>Rhodobacterales</taxon>
        <taxon>Roseobacteraceae</taxon>
    </lineage>
</organism>
<evidence type="ECO:0000259" key="7">
    <source>
        <dbReference type="SMART" id="SM00226"/>
    </source>
</evidence>
<gene>
    <name evidence="8" type="ORF">SAMN04488036_10311</name>
</gene>
<reference evidence="9" key="1">
    <citation type="submission" date="2016-10" db="EMBL/GenBank/DDBJ databases">
        <authorList>
            <person name="Varghese N."/>
            <person name="Submissions S."/>
        </authorList>
    </citation>
    <scope>NUCLEOTIDE SEQUENCE [LARGE SCALE GENOMIC DNA]</scope>
    <source>
        <strain evidence="9">DSM 28453</strain>
    </source>
</reference>
<feature type="active site" description="Nucleophile" evidence="6">
    <location>
        <position position="8"/>
    </location>
</feature>
<dbReference type="Pfam" id="PF01451">
    <property type="entry name" value="LMWPc"/>
    <property type="match status" value="1"/>
</dbReference>
<dbReference type="STRING" id="1280847.SAMN04488036_10311"/>
<dbReference type="SMART" id="SM00226">
    <property type="entry name" value="LMWPc"/>
    <property type="match status" value="1"/>
</dbReference>
<sequence length="148" mass="16102">MEKVLVVCVGNICRSPVGERVLQKMAPGLSVSSAGIAALEGHAADETAERVARDNDISLAGHAGRQFTFDLGSQADLILVMEKGHKAHITRKFPELSGKTMLFDQWAKAEDIPDPFKRLQDFHEAVFDRIFAAASAWAKKLTPKGATK</sequence>